<proteinExistence type="predicted"/>
<comment type="caution">
    <text evidence="5">The sequence shown here is derived from an EMBL/GenBank/DDBJ whole genome shotgun (WGS) entry which is preliminary data.</text>
</comment>
<sequence length="365" mass="42321">MRLKLFLITLLLFGTASAKEKMMLYDFRFWTSPERTRIVIDTEKDIQYRVTNHANKIDLTIQNAKLLRTTYDKVFYQDMRIKHTKLKRKLQAMHLLFTIRKGYRVKSYMLKPNSKYTYHRLVIDIYDEDKKPIKKPIKKIAQKIILIDAGHGGEDPGATGYFQTKEKHITLAIAKKLANKLNKTRGFKARLSRKGDYYVGLTKRIRIAQANHASLFISIHADSVKHTSAKGASVYTLSELGGLTKFAKRLERSQNTTDQFGGKEEMTKGDKYLNKILWDFSRKDRDIQSKKLGRLILQQMQKIGPLHKKRPQKAGFVVLKTPAIPSVLLETAFISNPQEEKRLNNKKEQDKIATAIYHAILNYYK</sequence>
<evidence type="ECO:0000256" key="3">
    <source>
        <dbReference type="ARBA" id="ARBA00022801"/>
    </source>
</evidence>
<dbReference type="RefSeq" id="WP_369152767.1">
    <property type="nucleotide sequence ID" value="NZ_OZ156464.1"/>
</dbReference>
<dbReference type="Pfam" id="PF01520">
    <property type="entry name" value="Amidase_3"/>
    <property type="match status" value="1"/>
</dbReference>
<dbReference type="GO" id="GO:0008745">
    <property type="term" value="F:N-acetylmuramoyl-L-alanine amidase activity"/>
    <property type="evidence" value="ECO:0007669"/>
    <property type="project" value="UniProtKB-EC"/>
</dbReference>
<evidence type="ECO:0000313" key="5">
    <source>
        <dbReference type="EMBL" id="NYT27261.1"/>
    </source>
</evidence>
<feature type="domain" description="MurNAc-LAA" evidence="4">
    <location>
        <begin position="205"/>
        <end position="361"/>
    </location>
</feature>
<organism evidence="5 6">
    <name type="scientific">Candidatus Thiodubiliella endoseptemdiera</name>
    <dbReference type="NCBI Taxonomy" id="2738886"/>
    <lineage>
        <taxon>Bacteria</taxon>
        <taxon>Pseudomonadati</taxon>
        <taxon>Pseudomonadota</taxon>
        <taxon>Gammaproteobacteria</taxon>
        <taxon>Candidatus Pseudothioglobaceae</taxon>
        <taxon>Candidatus Thiodubiliella</taxon>
    </lineage>
</organism>
<dbReference type="InterPro" id="IPR050695">
    <property type="entry name" value="N-acetylmuramoyl_amidase_3"/>
</dbReference>
<evidence type="ECO:0000256" key="2">
    <source>
        <dbReference type="ARBA" id="ARBA00011901"/>
    </source>
</evidence>
<dbReference type="SMART" id="SM00646">
    <property type="entry name" value="Ami_3"/>
    <property type="match status" value="1"/>
</dbReference>
<dbReference type="CDD" id="cd02696">
    <property type="entry name" value="MurNAc-LAA"/>
    <property type="match status" value="1"/>
</dbReference>
<evidence type="ECO:0000259" key="4">
    <source>
        <dbReference type="SMART" id="SM00646"/>
    </source>
</evidence>
<dbReference type="EC" id="3.5.1.28" evidence="2"/>
<evidence type="ECO:0000256" key="1">
    <source>
        <dbReference type="ARBA" id="ARBA00001561"/>
    </source>
</evidence>
<dbReference type="PANTHER" id="PTHR30404">
    <property type="entry name" value="N-ACETYLMURAMOYL-L-ALANINE AMIDASE"/>
    <property type="match status" value="1"/>
</dbReference>
<dbReference type="Gene3D" id="3.40.630.40">
    <property type="entry name" value="Zn-dependent exopeptidases"/>
    <property type="match status" value="1"/>
</dbReference>
<dbReference type="Proteomes" id="UP000568751">
    <property type="component" value="Unassembled WGS sequence"/>
</dbReference>
<dbReference type="EMBL" id="JACCHT010000001">
    <property type="protein sequence ID" value="NYT27261.1"/>
    <property type="molecule type" value="Genomic_DNA"/>
</dbReference>
<name>A0A853F2S3_9GAMM</name>
<gene>
    <name evidence="5" type="ORF">H0A76_04810</name>
</gene>
<evidence type="ECO:0000313" key="6">
    <source>
        <dbReference type="Proteomes" id="UP000568751"/>
    </source>
</evidence>
<dbReference type="SUPFAM" id="SSF53187">
    <property type="entry name" value="Zn-dependent exopeptidases"/>
    <property type="match status" value="1"/>
</dbReference>
<keyword evidence="3" id="KW-0378">Hydrolase</keyword>
<reference evidence="5 6" key="1">
    <citation type="submission" date="2020-05" db="EMBL/GenBank/DDBJ databases">
        <title>Horizontal transmission and recombination maintain forever young bacterial symbiont genomes.</title>
        <authorList>
            <person name="Russell S.L."/>
            <person name="Pepper-Tunick E."/>
            <person name="Svedberg J."/>
            <person name="Byrne A."/>
            <person name="Ruelas Castillo J."/>
            <person name="Vollmers C."/>
            <person name="Beinart R.A."/>
            <person name="Corbett-Detig R."/>
        </authorList>
    </citation>
    <scope>NUCLEOTIDE SEQUENCE [LARGE SCALE GENOMIC DNA]</scope>
    <source>
        <strain evidence="5">455</strain>
    </source>
</reference>
<dbReference type="PANTHER" id="PTHR30404:SF0">
    <property type="entry name" value="N-ACETYLMURAMOYL-L-ALANINE AMIDASE AMIC"/>
    <property type="match status" value="1"/>
</dbReference>
<accession>A0A853F2S3</accession>
<dbReference type="AlphaFoldDB" id="A0A853F2S3"/>
<dbReference type="InterPro" id="IPR002508">
    <property type="entry name" value="MurNAc-LAA_cat"/>
</dbReference>
<comment type="catalytic activity">
    <reaction evidence="1">
        <text>Hydrolyzes the link between N-acetylmuramoyl residues and L-amino acid residues in certain cell-wall glycopeptides.</text>
        <dbReference type="EC" id="3.5.1.28"/>
    </reaction>
</comment>
<protein>
    <recommendedName>
        <fullName evidence="2">N-acetylmuramoyl-L-alanine amidase</fullName>
        <ecNumber evidence="2">3.5.1.28</ecNumber>
    </recommendedName>
</protein>
<dbReference type="GO" id="GO:0009253">
    <property type="term" value="P:peptidoglycan catabolic process"/>
    <property type="evidence" value="ECO:0007669"/>
    <property type="project" value="InterPro"/>
</dbReference>
<dbReference type="Gene3D" id="2.60.40.3500">
    <property type="match status" value="1"/>
</dbReference>
<dbReference type="GO" id="GO:0030288">
    <property type="term" value="C:outer membrane-bounded periplasmic space"/>
    <property type="evidence" value="ECO:0007669"/>
    <property type="project" value="TreeGrafter"/>
</dbReference>